<evidence type="ECO:0000256" key="6">
    <source>
        <dbReference type="ARBA" id="ARBA00022556"/>
    </source>
</evidence>
<organism evidence="13 14">
    <name type="scientific">Pantoea eucrina</name>
    <dbReference type="NCBI Taxonomy" id="472693"/>
    <lineage>
        <taxon>Bacteria</taxon>
        <taxon>Pseudomonadati</taxon>
        <taxon>Pseudomonadota</taxon>
        <taxon>Gammaproteobacteria</taxon>
        <taxon>Enterobacterales</taxon>
        <taxon>Erwiniaceae</taxon>
        <taxon>Pantoea</taxon>
    </lineage>
</organism>
<proteinExistence type="inferred from homology"/>
<dbReference type="HAMAP" id="MF_00538">
    <property type="entry name" value="Flippase_ArnF"/>
    <property type="match status" value="1"/>
</dbReference>
<dbReference type="Gene3D" id="1.10.3730.20">
    <property type="match status" value="1"/>
</dbReference>
<evidence type="ECO:0000313" key="13">
    <source>
        <dbReference type="EMBL" id="MBM0747519.1"/>
    </source>
</evidence>
<evidence type="ECO:0000256" key="3">
    <source>
        <dbReference type="ARBA" id="ARBA00022475"/>
    </source>
</evidence>
<keyword evidence="6 12" id="KW-0441">Lipid A biosynthesis</keyword>
<comment type="subcellular location">
    <subcellularLocation>
        <location evidence="12">Cell inner membrane</location>
        <topology evidence="12">Multi-pass membrane protein</topology>
    </subcellularLocation>
    <subcellularLocation>
        <location evidence="1">Cell membrane</location>
        <topology evidence="1">Multi-pass membrane protein</topology>
    </subcellularLocation>
</comment>
<keyword evidence="5 12" id="KW-0997">Cell inner membrane</keyword>
<comment type="pathway">
    <text evidence="12">Bacterial outer membrane biogenesis; lipopolysaccharide biosynthesis.</text>
</comment>
<comment type="function">
    <text evidence="12">Translocates 4-amino-4-deoxy-L-arabinose-phosphoundecaprenol (alpha-L-Ara4N-phosphoundecaprenol) from the cytoplasmic to the periplasmic side of the inner membrane.</text>
</comment>
<sequence>MKGTGLALVSVALVTLAQLMLRSAMMEFPAFSALLQGGARPVLMLCAGLAAYGLSMLCWLTALRYQPLSQLYPLLSLSYVLVWLAAVVLPWFHEPFRWSSLAGVVLIVAGLLVVSLPRGKKQDC</sequence>
<evidence type="ECO:0000256" key="1">
    <source>
        <dbReference type="ARBA" id="ARBA00004651"/>
    </source>
</evidence>
<gene>
    <name evidence="12" type="primary">arnF</name>
    <name evidence="13" type="ORF">JJB79_08835</name>
</gene>
<reference evidence="13 14" key="1">
    <citation type="submission" date="2021-01" db="EMBL/GenBank/DDBJ databases">
        <title>Complete genome sequence of Pantoea eucrina OB49, a heavy metal tolerant bacterium with PGPR potential isolated from wheat in Algeria.</title>
        <authorList>
            <person name="Lekired A."/>
            <person name="Ouzari I.H."/>
        </authorList>
    </citation>
    <scope>NUCLEOTIDE SEQUENCE [LARGE SCALE GENOMIC DNA]</scope>
    <source>
        <strain evidence="13 14">OB49</strain>
    </source>
</reference>
<dbReference type="SUPFAM" id="SSF103481">
    <property type="entry name" value="Multidrug resistance efflux transporter EmrE"/>
    <property type="match status" value="1"/>
</dbReference>
<evidence type="ECO:0000256" key="10">
    <source>
        <dbReference type="ARBA" id="ARBA00023098"/>
    </source>
</evidence>
<comment type="caution">
    <text evidence="12">Lacks conserved residue(s) required for the propagation of feature annotation.</text>
</comment>
<dbReference type="InterPro" id="IPR000390">
    <property type="entry name" value="Small_drug/metabolite_transptr"/>
</dbReference>
<feature type="transmembrane region" description="Helical" evidence="12">
    <location>
        <begin position="74"/>
        <end position="92"/>
    </location>
</feature>
<keyword evidence="14" id="KW-1185">Reference proteome</keyword>
<keyword evidence="3 12" id="KW-1003">Cell membrane</keyword>
<protein>
    <recommendedName>
        <fullName evidence="12">Probable 4-amino-4-deoxy-L-arabinose-phosphoundecaprenol flippase subunit ArnF</fullName>
        <shortName evidence="12">L-Ara4N-phosphoundecaprenol flippase subunit ArnF</shortName>
    </recommendedName>
    <alternativeName>
        <fullName evidence="12">Undecaprenyl phosphate-aminoarabinose flippase subunit ArnF</fullName>
    </alternativeName>
</protein>
<feature type="transmembrane region" description="Helical" evidence="12">
    <location>
        <begin position="98"/>
        <end position="116"/>
    </location>
</feature>
<accession>A0ABS1Z535</accession>
<keyword evidence="11 12" id="KW-0472">Membrane</keyword>
<evidence type="ECO:0000256" key="2">
    <source>
        <dbReference type="ARBA" id="ARBA00022448"/>
    </source>
</evidence>
<dbReference type="PANTHER" id="PTHR30561">
    <property type="entry name" value="SMR FAMILY PROTON-DEPENDENT DRUG EFFLUX TRANSPORTER SUGE"/>
    <property type="match status" value="1"/>
</dbReference>
<evidence type="ECO:0000256" key="5">
    <source>
        <dbReference type="ARBA" id="ARBA00022519"/>
    </source>
</evidence>
<dbReference type="NCBIfam" id="NF002816">
    <property type="entry name" value="PRK02971.1-2"/>
    <property type="match status" value="1"/>
</dbReference>
<keyword evidence="10 12" id="KW-0443">Lipid metabolism</keyword>
<evidence type="ECO:0000256" key="11">
    <source>
        <dbReference type="ARBA" id="ARBA00023136"/>
    </source>
</evidence>
<evidence type="ECO:0000256" key="8">
    <source>
        <dbReference type="ARBA" id="ARBA00022985"/>
    </source>
</evidence>
<comment type="subunit">
    <text evidence="12">Heterodimer of ArnE and ArnF.</text>
</comment>
<dbReference type="Proteomes" id="UP000809137">
    <property type="component" value="Unassembled WGS sequence"/>
</dbReference>
<evidence type="ECO:0000256" key="7">
    <source>
        <dbReference type="ARBA" id="ARBA00022692"/>
    </source>
</evidence>
<evidence type="ECO:0000256" key="12">
    <source>
        <dbReference type="HAMAP-Rule" id="MF_00538"/>
    </source>
</evidence>
<dbReference type="InterPro" id="IPR037185">
    <property type="entry name" value="EmrE-like"/>
</dbReference>
<dbReference type="GeneID" id="84693147"/>
<keyword evidence="4 12" id="KW-0444">Lipid biosynthesis</keyword>
<dbReference type="RefSeq" id="WP_040113475.1">
    <property type="nucleotide sequence ID" value="NZ_CP083450.1"/>
</dbReference>
<keyword evidence="9 12" id="KW-1133">Transmembrane helix</keyword>
<comment type="caution">
    <text evidence="13">The sequence shown here is derived from an EMBL/GenBank/DDBJ whole genome shotgun (WGS) entry which is preliminary data.</text>
</comment>
<dbReference type="EMBL" id="JAFCXS010000005">
    <property type="protein sequence ID" value="MBM0747519.1"/>
    <property type="molecule type" value="Genomic_DNA"/>
</dbReference>
<name>A0ABS1Z535_9GAMM</name>
<evidence type="ECO:0000256" key="9">
    <source>
        <dbReference type="ARBA" id="ARBA00022989"/>
    </source>
</evidence>
<keyword evidence="7 12" id="KW-0812">Transmembrane</keyword>
<keyword evidence="2 12" id="KW-0813">Transport</keyword>
<keyword evidence="8 12" id="KW-0448">Lipopolysaccharide biosynthesis</keyword>
<evidence type="ECO:0000256" key="4">
    <source>
        <dbReference type="ARBA" id="ARBA00022516"/>
    </source>
</evidence>
<dbReference type="PANTHER" id="PTHR30561:SF9">
    <property type="entry name" value="4-AMINO-4-DEOXY-L-ARABINOSE-PHOSPHOUNDECAPRENOL FLIPPASE SUBUNIT ARNF-RELATED"/>
    <property type="match status" value="1"/>
</dbReference>
<comment type="similarity">
    <text evidence="12">Belongs to the ArnF family.</text>
</comment>
<feature type="transmembrane region" description="Helical" evidence="12">
    <location>
        <begin position="42"/>
        <end position="62"/>
    </location>
</feature>
<evidence type="ECO:0000313" key="14">
    <source>
        <dbReference type="Proteomes" id="UP000809137"/>
    </source>
</evidence>
<dbReference type="InterPro" id="IPR022832">
    <property type="entry name" value="Flippase_ArnF"/>
</dbReference>